<dbReference type="RefSeq" id="WP_205349027.1">
    <property type="nucleotide sequence ID" value="NZ_JAFEUP010000004.1"/>
</dbReference>
<evidence type="ECO:0000313" key="2">
    <source>
        <dbReference type="Proteomes" id="UP000717995"/>
    </source>
</evidence>
<gene>
    <name evidence="1" type="ORF">JQX08_14080</name>
</gene>
<accession>A0ABS2IFG7</accession>
<organism evidence="1 2">
    <name type="scientific">Zestomonas insulae</name>
    <dbReference type="NCBI Taxonomy" id="2809017"/>
    <lineage>
        <taxon>Bacteria</taxon>
        <taxon>Pseudomonadati</taxon>
        <taxon>Pseudomonadota</taxon>
        <taxon>Gammaproteobacteria</taxon>
        <taxon>Pseudomonadales</taxon>
        <taxon>Pseudomonadaceae</taxon>
        <taxon>Zestomonas</taxon>
    </lineage>
</organism>
<protein>
    <submittedName>
        <fullName evidence="1">Uncharacterized protein</fullName>
    </submittedName>
</protein>
<evidence type="ECO:0000313" key="1">
    <source>
        <dbReference type="EMBL" id="MBM7061834.1"/>
    </source>
</evidence>
<reference evidence="1 2" key="1">
    <citation type="submission" date="2021-02" db="EMBL/GenBank/DDBJ databases">
        <authorList>
            <person name="Lee D.-H."/>
        </authorList>
    </citation>
    <scope>NUCLEOTIDE SEQUENCE [LARGE SCALE GENOMIC DNA]</scope>
    <source>
        <strain evidence="1 2">UL073</strain>
    </source>
</reference>
<name>A0ABS2IFG7_9GAMM</name>
<comment type="caution">
    <text evidence="1">The sequence shown here is derived from an EMBL/GenBank/DDBJ whole genome shotgun (WGS) entry which is preliminary data.</text>
</comment>
<dbReference type="Proteomes" id="UP000717995">
    <property type="component" value="Unassembled WGS sequence"/>
</dbReference>
<proteinExistence type="predicted"/>
<keyword evidence="2" id="KW-1185">Reference proteome</keyword>
<sequence length="55" mass="6086">MSHLSHYDVPPPYSADLFASEPGLLPGEPAEDEVVENCEATEELRAKLAIRDLFD</sequence>
<dbReference type="EMBL" id="JAFEUP010000004">
    <property type="protein sequence ID" value="MBM7061834.1"/>
    <property type="molecule type" value="Genomic_DNA"/>
</dbReference>